<feature type="region of interest" description="Disordered" evidence="1">
    <location>
        <begin position="103"/>
        <end position="127"/>
    </location>
</feature>
<evidence type="ECO:0000256" key="1">
    <source>
        <dbReference type="SAM" id="MobiDB-lite"/>
    </source>
</evidence>
<proteinExistence type="predicted"/>
<reference evidence="2 3" key="1">
    <citation type="submission" date="2019-05" db="EMBL/GenBank/DDBJ databases">
        <title>Another draft genome of Portunus trituberculatus and its Hox gene families provides insights of decapod evolution.</title>
        <authorList>
            <person name="Jeong J.-H."/>
            <person name="Song I."/>
            <person name="Kim S."/>
            <person name="Choi T."/>
            <person name="Kim D."/>
            <person name="Ryu S."/>
            <person name="Kim W."/>
        </authorList>
    </citation>
    <scope>NUCLEOTIDE SEQUENCE [LARGE SCALE GENOMIC DNA]</scope>
    <source>
        <tissue evidence="2">Muscle</tissue>
    </source>
</reference>
<evidence type="ECO:0000313" key="3">
    <source>
        <dbReference type="Proteomes" id="UP000324222"/>
    </source>
</evidence>
<sequence length="127" mass="13841">MDSCVVALTTCRVQGVQDGKASTAVQQLQQNLRRTVFSDTFNLLTNRVSASKRPEQEQEQLYQQSTDPRRVKIVHRAADVARIISSGPMDKCGLACLPSPLAGPLPPVRRPTVPPRPPTVIQPQATG</sequence>
<protein>
    <submittedName>
        <fullName evidence="2">Uncharacterized protein</fullName>
    </submittedName>
</protein>
<organism evidence="2 3">
    <name type="scientific">Portunus trituberculatus</name>
    <name type="common">Swimming crab</name>
    <name type="synonym">Neptunus trituberculatus</name>
    <dbReference type="NCBI Taxonomy" id="210409"/>
    <lineage>
        <taxon>Eukaryota</taxon>
        <taxon>Metazoa</taxon>
        <taxon>Ecdysozoa</taxon>
        <taxon>Arthropoda</taxon>
        <taxon>Crustacea</taxon>
        <taxon>Multicrustacea</taxon>
        <taxon>Malacostraca</taxon>
        <taxon>Eumalacostraca</taxon>
        <taxon>Eucarida</taxon>
        <taxon>Decapoda</taxon>
        <taxon>Pleocyemata</taxon>
        <taxon>Brachyura</taxon>
        <taxon>Eubrachyura</taxon>
        <taxon>Portunoidea</taxon>
        <taxon>Portunidae</taxon>
        <taxon>Portuninae</taxon>
        <taxon>Portunus</taxon>
    </lineage>
</organism>
<accession>A0A5B7CYT2</accession>
<gene>
    <name evidence="2" type="ORF">E2C01_007695</name>
</gene>
<dbReference type="EMBL" id="VSRR010000388">
    <property type="protein sequence ID" value="MPC14917.1"/>
    <property type="molecule type" value="Genomic_DNA"/>
</dbReference>
<keyword evidence="3" id="KW-1185">Reference proteome</keyword>
<name>A0A5B7CYT2_PORTR</name>
<feature type="compositionally biased region" description="Pro residues" evidence="1">
    <location>
        <begin position="103"/>
        <end position="120"/>
    </location>
</feature>
<comment type="caution">
    <text evidence="2">The sequence shown here is derived from an EMBL/GenBank/DDBJ whole genome shotgun (WGS) entry which is preliminary data.</text>
</comment>
<dbReference type="Proteomes" id="UP000324222">
    <property type="component" value="Unassembled WGS sequence"/>
</dbReference>
<dbReference type="AlphaFoldDB" id="A0A5B7CYT2"/>
<evidence type="ECO:0000313" key="2">
    <source>
        <dbReference type="EMBL" id="MPC14917.1"/>
    </source>
</evidence>